<dbReference type="EC" id="1.4.3.-" evidence="9"/>
<dbReference type="EMBL" id="QVQW01000005">
    <property type="protein sequence ID" value="RKU48425.1"/>
    <property type="molecule type" value="Genomic_DNA"/>
</dbReference>
<reference evidence="13 14" key="1">
    <citation type="submission" date="2018-08" db="EMBL/GenBank/DDBJ databases">
        <title>Draft genome of the lignicolous fungus Coniochaeta pulveracea.</title>
        <authorList>
            <person name="Borstlap C.J."/>
            <person name="De Witt R.N."/>
            <person name="Botha A."/>
            <person name="Volschenk H."/>
        </authorList>
    </citation>
    <scope>NUCLEOTIDE SEQUENCE [LARGE SCALE GENOMIC DNA]</scope>
    <source>
        <strain evidence="13 14">CAB683</strain>
    </source>
</reference>
<evidence type="ECO:0000256" key="9">
    <source>
        <dbReference type="RuleBase" id="RU000672"/>
    </source>
</evidence>
<comment type="PTM">
    <text evidence="8 9">Topaquinone (TPQ) is generated by copper-dependent autoxidation of a specific tyrosyl residue.</text>
</comment>
<dbReference type="FunFam" id="3.10.450.40:FF:000028">
    <property type="entry name" value="Amine oxidase"/>
    <property type="match status" value="1"/>
</dbReference>
<dbReference type="InterPro" id="IPR016182">
    <property type="entry name" value="Cu_amine_oxidase_N-reg"/>
</dbReference>
<dbReference type="GO" id="GO:0008131">
    <property type="term" value="F:primary methylamine oxidase activity"/>
    <property type="evidence" value="ECO:0007669"/>
    <property type="project" value="InterPro"/>
</dbReference>
<evidence type="ECO:0000256" key="6">
    <source>
        <dbReference type="ARBA" id="ARBA00023008"/>
    </source>
</evidence>
<evidence type="ECO:0000256" key="5">
    <source>
        <dbReference type="ARBA" id="ARBA00023002"/>
    </source>
</evidence>
<evidence type="ECO:0000256" key="1">
    <source>
        <dbReference type="ARBA" id="ARBA00001935"/>
    </source>
</evidence>
<feature type="domain" description="Copper amine oxidase catalytic" evidence="11">
    <location>
        <begin position="336"/>
        <end position="736"/>
    </location>
</feature>
<keyword evidence="4 7" id="KW-0801">TPQ</keyword>
<dbReference type="SUPFAM" id="SSF54416">
    <property type="entry name" value="Amine oxidase N-terminal region"/>
    <property type="match status" value="2"/>
</dbReference>
<organism evidence="13 14">
    <name type="scientific">Coniochaeta pulveracea</name>
    <dbReference type="NCBI Taxonomy" id="177199"/>
    <lineage>
        <taxon>Eukaryota</taxon>
        <taxon>Fungi</taxon>
        <taxon>Dikarya</taxon>
        <taxon>Ascomycota</taxon>
        <taxon>Pezizomycotina</taxon>
        <taxon>Sordariomycetes</taxon>
        <taxon>Sordariomycetidae</taxon>
        <taxon>Coniochaetales</taxon>
        <taxon>Coniochaetaceae</taxon>
        <taxon>Coniochaeta</taxon>
    </lineage>
</organism>
<comment type="similarity">
    <text evidence="2 9">Belongs to the copper/topaquinone oxidase family.</text>
</comment>
<evidence type="ECO:0000256" key="2">
    <source>
        <dbReference type="ARBA" id="ARBA00007983"/>
    </source>
</evidence>
<evidence type="ECO:0000256" key="8">
    <source>
        <dbReference type="PIRSR" id="PIRSR600269-51"/>
    </source>
</evidence>
<protein>
    <recommendedName>
        <fullName evidence="9">Amine oxidase</fullName>
        <ecNumber evidence="9">1.4.3.-</ecNumber>
    </recommendedName>
</protein>
<evidence type="ECO:0000256" key="10">
    <source>
        <dbReference type="SAM" id="SignalP"/>
    </source>
</evidence>
<dbReference type="SUPFAM" id="SSF49998">
    <property type="entry name" value="Amine oxidase catalytic domain"/>
    <property type="match status" value="1"/>
</dbReference>
<dbReference type="GO" id="GO:0048038">
    <property type="term" value="F:quinone binding"/>
    <property type="evidence" value="ECO:0007669"/>
    <property type="project" value="InterPro"/>
</dbReference>
<dbReference type="Pfam" id="PF09248">
    <property type="entry name" value="DUF1965"/>
    <property type="match status" value="1"/>
</dbReference>
<dbReference type="AlphaFoldDB" id="A0A420YKR2"/>
<comment type="cofactor">
    <cofactor evidence="9">
        <name>Cu cation</name>
        <dbReference type="ChEBI" id="CHEBI:23378"/>
    </cofactor>
    <text evidence="9">Contains 1 topaquinone per subunit.</text>
</comment>
<dbReference type="Proteomes" id="UP000275385">
    <property type="component" value="Unassembled WGS sequence"/>
</dbReference>
<dbReference type="FunFam" id="2.70.98.20:FF:000002">
    <property type="entry name" value="Amine oxidase"/>
    <property type="match status" value="1"/>
</dbReference>
<gene>
    <name evidence="13" type="ORF">DL546_009583</name>
</gene>
<feature type="active site" description="Schiff-base intermediate with substrate; via topaquinone" evidence="7">
    <location>
        <position position="491"/>
    </location>
</feature>
<dbReference type="GO" id="GO:0009308">
    <property type="term" value="P:amine metabolic process"/>
    <property type="evidence" value="ECO:0007669"/>
    <property type="project" value="UniProtKB-UniRule"/>
</dbReference>
<dbReference type="InterPro" id="IPR015328">
    <property type="entry name" value="DUF1965"/>
</dbReference>
<dbReference type="GO" id="GO:0005507">
    <property type="term" value="F:copper ion binding"/>
    <property type="evidence" value="ECO:0007669"/>
    <property type="project" value="InterPro"/>
</dbReference>
<evidence type="ECO:0000256" key="3">
    <source>
        <dbReference type="ARBA" id="ARBA00022723"/>
    </source>
</evidence>
<dbReference type="Pfam" id="PF01179">
    <property type="entry name" value="Cu_amine_oxid"/>
    <property type="match status" value="1"/>
</dbReference>
<dbReference type="InterPro" id="IPR036460">
    <property type="entry name" value="Cu_amine_oxidase_C_sf"/>
</dbReference>
<dbReference type="PANTHER" id="PTHR10638:SF20">
    <property type="entry name" value="AMINE OXIDASE"/>
    <property type="match status" value="1"/>
</dbReference>
<feature type="active site" description="Proton acceptor" evidence="7">
    <location>
        <position position="410"/>
    </location>
</feature>
<comment type="cofactor">
    <cofactor evidence="1">
        <name>Cu cation</name>
        <dbReference type="ChEBI" id="CHEBI:23378"/>
    </cofactor>
</comment>
<proteinExistence type="inferred from homology"/>
<dbReference type="InterPro" id="IPR000269">
    <property type="entry name" value="Cu_amine_oxidase"/>
</dbReference>
<dbReference type="PRINTS" id="PR00766">
    <property type="entry name" value="CUDAOXIDASE"/>
</dbReference>
<keyword evidence="10" id="KW-0732">Signal</keyword>
<dbReference type="FunFam" id="3.10.450.40:FF:000018">
    <property type="entry name" value="Amine oxidase"/>
    <property type="match status" value="1"/>
</dbReference>
<evidence type="ECO:0000313" key="13">
    <source>
        <dbReference type="EMBL" id="RKU48425.1"/>
    </source>
</evidence>
<evidence type="ECO:0000259" key="11">
    <source>
        <dbReference type="Pfam" id="PF01179"/>
    </source>
</evidence>
<evidence type="ECO:0000256" key="7">
    <source>
        <dbReference type="PIRSR" id="PIRSR600269-50"/>
    </source>
</evidence>
<keyword evidence="5 9" id="KW-0560">Oxidoreductase</keyword>
<evidence type="ECO:0000313" key="14">
    <source>
        <dbReference type="Proteomes" id="UP000275385"/>
    </source>
</evidence>
<dbReference type="PANTHER" id="PTHR10638">
    <property type="entry name" value="COPPER AMINE OXIDASE"/>
    <property type="match status" value="1"/>
</dbReference>
<feature type="domain" description="DUF1965" evidence="12">
    <location>
        <begin position="258"/>
        <end position="325"/>
    </location>
</feature>
<feature type="signal peptide" evidence="10">
    <location>
        <begin position="1"/>
        <end position="18"/>
    </location>
</feature>
<dbReference type="Gene3D" id="3.10.450.40">
    <property type="match status" value="2"/>
</dbReference>
<dbReference type="Gene3D" id="2.70.98.20">
    <property type="entry name" value="Copper amine oxidase, catalytic domain"/>
    <property type="match status" value="1"/>
</dbReference>
<keyword evidence="3 9" id="KW-0479">Metal-binding</keyword>
<comment type="caution">
    <text evidence="13">The sequence shown here is derived from an EMBL/GenBank/DDBJ whole genome shotgun (WGS) entry which is preliminary data.</text>
</comment>
<dbReference type="OrthoDB" id="3341590at2759"/>
<dbReference type="STRING" id="177199.A0A420YKR2"/>
<sequence length="804" mass="90587">MKLLTTLLFGLLWQDVAARTSKAYKGGRGRGKKLIHDAVRRSSEARVTRDDTKESVACAEALATPIKAPKPNIWGQLTGDEAASVIAWLFAQKELNLTVSENATSWDNSVLLIEALPPNKTDALAFIDGCKAAPAKYAHVLLDHRASENPTYNDIIVGPLPIDNVTTTWKPLTYPFTKKNDGKVRNLDADDDALHDQWLYVIGADVADITMDLWGGSATGAENDTLDIWGIDPLWQDDNKVIRWDAFWSIPEDDFDAETLLPLGLYVMSDVTGRDPSKWKLEGWLYNDIFYNSTEAFRDAYFSEGFVKNGANVEGDWARTDQQGPVFPLDTAYPPTSIAPTGARFAVDHDNKYVEWMGWSFYIGFSRDTGMSLHDIRYKGERILYELGLQEALAHYAGNDPMQSGTAYLDTFYGFGPYAFELVSGYDCPAYATYLNTSFYVAETTHTHISSICLFEYTADYPMQRHSTSKYVSVTKNTYFSVRSVSTVGNYDYMFTYGFYMDGSISVEVRASGYIQSAYFANNEDYGFKIHDFLSGSMHDHVLNFKADFDILGTNNSVQLMSLVPATKRYPWSQGKTRNTMALERSFIESEKSSRFNWADNGATQVLVVNEDKPNKYGELRGYRILPYTGTAHLTVKDSSNVVNAAHWAEYDVQITKQKDTEPKSAHPYNSQDVHDPPVNFAKFFNDEKLRKEDLVFWLNLGMHHVPHTGDLPNTVFTTAHSGIQFMPSNYFMGDVSRQTVNQVRVEYGGGNVSQVENFGQKDQVCALDFEPAEPDLSEYKGDVVVRKFPYDPNHPWYETDAIV</sequence>
<accession>A0A420YKR2</accession>
<evidence type="ECO:0000256" key="4">
    <source>
        <dbReference type="ARBA" id="ARBA00022772"/>
    </source>
</evidence>
<keyword evidence="6 9" id="KW-0186">Copper</keyword>
<dbReference type="InterPro" id="IPR015798">
    <property type="entry name" value="Cu_amine_oxidase_C"/>
</dbReference>
<evidence type="ECO:0000259" key="12">
    <source>
        <dbReference type="Pfam" id="PF09248"/>
    </source>
</evidence>
<feature type="modified residue" description="2',4',5'-topaquinone" evidence="8">
    <location>
        <position position="491"/>
    </location>
</feature>
<name>A0A420YKR2_9PEZI</name>
<keyword evidence="14" id="KW-1185">Reference proteome</keyword>
<feature type="chain" id="PRO_5019393769" description="Amine oxidase" evidence="10">
    <location>
        <begin position="19"/>
        <end position="804"/>
    </location>
</feature>
<dbReference type="GO" id="GO:0005886">
    <property type="term" value="C:plasma membrane"/>
    <property type="evidence" value="ECO:0007669"/>
    <property type="project" value="TreeGrafter"/>
</dbReference>